<dbReference type="EMBL" id="APWK03000035">
    <property type="protein sequence ID" value="PHH53888.1"/>
    <property type="molecule type" value="Genomic_DNA"/>
</dbReference>
<dbReference type="InterPro" id="IPR001752">
    <property type="entry name" value="Kinesin_motor_dom"/>
</dbReference>
<dbReference type="GO" id="GO:0005524">
    <property type="term" value="F:ATP binding"/>
    <property type="evidence" value="ECO:0007669"/>
    <property type="project" value="UniProtKB-UniRule"/>
</dbReference>
<dbReference type="STRING" id="1035309.A0A2C5X251"/>
<dbReference type="SMART" id="SM00129">
    <property type="entry name" value="KISc"/>
    <property type="match status" value="1"/>
</dbReference>
<reference evidence="4 5" key="2">
    <citation type="journal article" date="2013" name="IMA Fungus">
        <title>IMA Genome-F 1: Ceratocystis fimbriata: Draft nuclear genome sequence for the plant pathogen, Ceratocystis fimbriata.</title>
        <authorList>
            <person name="Wilken P.M."/>
            <person name="Steenkamp E.T."/>
            <person name="Wingfield M.J."/>
            <person name="de Beer Z.W."/>
            <person name="Wingfield B.D."/>
        </authorList>
    </citation>
    <scope>NUCLEOTIDE SEQUENCE [LARGE SCALE GENOMIC DNA]</scope>
    <source>
        <strain evidence="4 5">CBS 114723</strain>
    </source>
</reference>
<accession>A0A2C5X251</accession>
<gene>
    <name evidence="4" type="primary">Kif22</name>
    <name evidence="4" type="ORF">CFIMG_002768RA</name>
</gene>
<evidence type="ECO:0000256" key="2">
    <source>
        <dbReference type="SAM" id="MobiDB-lite"/>
    </source>
</evidence>
<dbReference type="GO" id="GO:0007018">
    <property type="term" value="P:microtubule-based movement"/>
    <property type="evidence" value="ECO:0007669"/>
    <property type="project" value="InterPro"/>
</dbReference>
<comment type="caution">
    <text evidence="4">The sequence shown here is derived from an EMBL/GenBank/DDBJ whole genome shotgun (WGS) entry which is preliminary data.</text>
</comment>
<comment type="similarity">
    <text evidence="1">Belongs to the TRAFAC class myosin-kinesin ATPase superfamily. Kinesin family.</text>
</comment>
<evidence type="ECO:0000256" key="1">
    <source>
        <dbReference type="PROSITE-ProRule" id="PRU00283"/>
    </source>
</evidence>
<dbReference type="GO" id="GO:0008017">
    <property type="term" value="F:microtubule binding"/>
    <property type="evidence" value="ECO:0007669"/>
    <property type="project" value="InterPro"/>
</dbReference>
<feature type="region of interest" description="Disordered" evidence="2">
    <location>
        <begin position="517"/>
        <end position="544"/>
    </location>
</feature>
<feature type="binding site" evidence="1">
    <location>
        <begin position="90"/>
        <end position="97"/>
    </location>
    <ligand>
        <name>ATP</name>
        <dbReference type="ChEBI" id="CHEBI:30616"/>
    </ligand>
</feature>
<dbReference type="PRINTS" id="PR00380">
    <property type="entry name" value="KINESINHEAVY"/>
</dbReference>
<feature type="compositionally biased region" description="Basic and acidic residues" evidence="2">
    <location>
        <begin position="462"/>
        <end position="472"/>
    </location>
</feature>
<feature type="region of interest" description="Disordered" evidence="2">
    <location>
        <begin position="427"/>
        <end position="472"/>
    </location>
</feature>
<dbReference type="PROSITE" id="PS50067">
    <property type="entry name" value="KINESIN_MOTOR_2"/>
    <property type="match status" value="1"/>
</dbReference>
<dbReference type="OrthoDB" id="3176171at2759"/>
<dbReference type="InterPro" id="IPR036961">
    <property type="entry name" value="Kinesin_motor_dom_sf"/>
</dbReference>
<name>A0A2C5X251_9PEZI</name>
<dbReference type="PANTHER" id="PTHR24115:SF1000">
    <property type="entry name" value="KINESIN-LIKE PROTEIN KIF22"/>
    <property type="match status" value="1"/>
</dbReference>
<sequence>MPIRVVARIRPILESDTDSDVVVHPVSADDNGIAKSIKVYSPRDEGEELEFALDGVYSHKVSQEVFFNSEAHADAKHLFQGKDVTYIAYGSSGTGKTHTIRGGLKLEDRGLIPRLMSNIYRRSKKAVKDSGGQKSVRIILSYFEIYRDEIYDLLNPTENRSGRGLRINDHQNAMHIVGLTEKECASVKDFSKIYIDANKSRAIAATKLNCHSSRSHALLRVKIVQSVSGEERISFASVVDLAGSEDSRKADTSQEALVEAAAINKSLFVLTQCIDAISRGDKRVPFRESKLTRVMCLGQKPKAHTTMILNLAPVRSCHLDSISSLNISSKTKRIEAREIENELVFKQLPRANSGLGDSKRRALRPLADVPRLKNTNLTKPAATNTPEGTTEAPAPPAKMFIVFKDNKSPSKARRARTSLANMTNTTPMVHRVGGRSPGKRIFDTKSPSKHRQPLRVRSTAVSRHDDGDDVGREDELQEGMRYISQTKQKCLMATDKCAGKARVRPVDARNRVGLDASKIAGPMNGPVPSDFGTRRSRNADATASRLPVAKATMAHGRRPLGNAVRHDRPLGMSQSLSLAATPAVDLSRTEIQQKPLQVRAALRA</sequence>
<dbReference type="GO" id="GO:0008574">
    <property type="term" value="F:plus-end-directed microtubule motor activity"/>
    <property type="evidence" value="ECO:0007669"/>
    <property type="project" value="TreeGrafter"/>
</dbReference>
<dbReference type="InterPro" id="IPR027640">
    <property type="entry name" value="Kinesin-like_fam"/>
</dbReference>
<keyword evidence="1" id="KW-0505">Motor protein</keyword>
<feature type="compositionally biased region" description="Low complexity" evidence="2">
    <location>
        <begin position="380"/>
        <end position="392"/>
    </location>
</feature>
<organism evidence="4 5">
    <name type="scientific">Ceratocystis fimbriata CBS 114723</name>
    <dbReference type="NCBI Taxonomy" id="1035309"/>
    <lineage>
        <taxon>Eukaryota</taxon>
        <taxon>Fungi</taxon>
        <taxon>Dikarya</taxon>
        <taxon>Ascomycota</taxon>
        <taxon>Pezizomycotina</taxon>
        <taxon>Sordariomycetes</taxon>
        <taxon>Hypocreomycetidae</taxon>
        <taxon>Microascales</taxon>
        <taxon>Ceratocystidaceae</taxon>
        <taxon>Ceratocystis</taxon>
    </lineage>
</organism>
<reference evidence="4 5" key="1">
    <citation type="journal article" date="2013" name="Fungal Biol.">
        <title>Analysis of microsatellite markers in the genome of the plant pathogen Ceratocystis fimbriata.</title>
        <authorList>
            <person name="Simpson M.C."/>
            <person name="Wilken P.M."/>
            <person name="Coetzee M.P."/>
            <person name="Wingfield M.J."/>
            <person name="Wingfield B.D."/>
        </authorList>
    </citation>
    <scope>NUCLEOTIDE SEQUENCE [LARGE SCALE GENOMIC DNA]</scope>
    <source>
        <strain evidence="4 5">CBS 114723</strain>
    </source>
</reference>
<dbReference type="InterPro" id="IPR027417">
    <property type="entry name" value="P-loop_NTPase"/>
</dbReference>
<dbReference type="Gene3D" id="3.40.850.10">
    <property type="entry name" value="Kinesin motor domain"/>
    <property type="match status" value="1"/>
</dbReference>
<dbReference type="AlphaFoldDB" id="A0A2C5X251"/>
<evidence type="ECO:0000313" key="4">
    <source>
        <dbReference type="EMBL" id="PHH53888.1"/>
    </source>
</evidence>
<keyword evidence="1" id="KW-0067">ATP-binding</keyword>
<dbReference type="Pfam" id="PF00225">
    <property type="entry name" value="Kinesin"/>
    <property type="match status" value="1"/>
</dbReference>
<evidence type="ECO:0000259" key="3">
    <source>
        <dbReference type="PROSITE" id="PS50067"/>
    </source>
</evidence>
<feature type="domain" description="Kinesin motor" evidence="3">
    <location>
        <begin position="2"/>
        <end position="334"/>
    </location>
</feature>
<dbReference type="Proteomes" id="UP000222788">
    <property type="component" value="Unassembled WGS sequence"/>
</dbReference>
<dbReference type="GO" id="GO:0016887">
    <property type="term" value="F:ATP hydrolysis activity"/>
    <property type="evidence" value="ECO:0007669"/>
    <property type="project" value="TreeGrafter"/>
</dbReference>
<keyword evidence="5" id="KW-1185">Reference proteome</keyword>
<dbReference type="GO" id="GO:0005871">
    <property type="term" value="C:kinesin complex"/>
    <property type="evidence" value="ECO:0007669"/>
    <property type="project" value="TreeGrafter"/>
</dbReference>
<evidence type="ECO:0000313" key="5">
    <source>
        <dbReference type="Proteomes" id="UP000222788"/>
    </source>
</evidence>
<dbReference type="SUPFAM" id="SSF52540">
    <property type="entry name" value="P-loop containing nucleoside triphosphate hydrolases"/>
    <property type="match status" value="1"/>
</dbReference>
<dbReference type="PANTHER" id="PTHR24115">
    <property type="entry name" value="KINESIN-RELATED"/>
    <property type="match status" value="1"/>
</dbReference>
<keyword evidence="1" id="KW-0547">Nucleotide-binding</keyword>
<feature type="region of interest" description="Disordered" evidence="2">
    <location>
        <begin position="372"/>
        <end position="394"/>
    </location>
</feature>
<dbReference type="GO" id="GO:0005874">
    <property type="term" value="C:microtubule"/>
    <property type="evidence" value="ECO:0007669"/>
    <property type="project" value="TreeGrafter"/>
</dbReference>
<protein>
    <submittedName>
        <fullName evidence="4">Kinesin-like protein KIF22</fullName>
    </submittedName>
</protein>
<proteinExistence type="inferred from homology"/>